<dbReference type="InterPro" id="IPR049517">
    <property type="entry name" value="ACX-like_C"/>
</dbReference>
<name>A0A369T7D4_9PROT</name>
<dbReference type="InterPro" id="IPR045079">
    <property type="entry name" value="Oxoprolinase-like"/>
</dbReference>
<evidence type="ECO:0000313" key="5">
    <source>
        <dbReference type="Proteomes" id="UP000253941"/>
    </source>
</evidence>
<accession>A0A369T7D4</accession>
<feature type="domain" description="Hydantoinase A/oxoprolinase" evidence="1">
    <location>
        <begin position="205"/>
        <end position="493"/>
    </location>
</feature>
<dbReference type="Pfam" id="PF19278">
    <property type="entry name" value="Hydant_A_C"/>
    <property type="match status" value="1"/>
</dbReference>
<sequence>MRQEDNVSQISVGVDVGGTFTDFILLDGESGTWRTAKVPTTVGDLSDGFLQGLRELDVAPSAIDWLVHGTTAGTNAVLERKGAVCGLITTAGFRDVLELGRRTRPHNYGLSGSFEPLIPRNLRLEVPERIDAHGRIVQPLDEAAVRAAVERLREMGAESVVVHFLHAYANPAHEQRCAEIVREIWPNGHVVAGHEIIREMREFERGSTAAIHAAIRPIVTSYIDRVAERLKDSGYARQLLVMQANGGMMDASVVGENAAHTVMSGPAAGVLAAAEIARAAGVGNVITGDMGGTSYDVAVVVDGEPVITAEKDLAYAVPLRIPMIDIHTIGAGGGSIARVDSAGMLRVGPDSAGSYPGPIGYGRGGKEPTITDANLLLGRINPDAVTGSGGHAPLQEIEAAIDAKIGRPLSMDTVKAAKAVIDVAVNELAAAIRLISIEKGHDPRDFALMPYGGAGPLHAVEIARELGLPRVLVPRFPGLTSALGCILADVRHDFVQTVNTPVRELESADVDRWLADQAKAGKTLLEREGVTVETVEVRHEFDLLYQGQSHVIRLPQRGASFDPETVLADMTAHYQERFGITLPEMVPVLVNIRTTVIGVRKRPDLALFGGGEAKAEVPDASGQRPVYFGERWYDTKVYRREDMGDGSWIAGPAIVEQLDTTIVIDPGAAGRTDAFGNMIIDVNANAASAEASA</sequence>
<dbReference type="GO" id="GO:0006749">
    <property type="term" value="P:glutathione metabolic process"/>
    <property type="evidence" value="ECO:0007669"/>
    <property type="project" value="TreeGrafter"/>
</dbReference>
<keyword evidence="5" id="KW-1185">Reference proteome</keyword>
<organism evidence="4 5">
    <name type="scientific">Ferruginivarius sediminum</name>
    <dbReference type="NCBI Taxonomy" id="2661937"/>
    <lineage>
        <taxon>Bacteria</taxon>
        <taxon>Pseudomonadati</taxon>
        <taxon>Pseudomonadota</taxon>
        <taxon>Alphaproteobacteria</taxon>
        <taxon>Rhodospirillales</taxon>
        <taxon>Rhodospirillaceae</taxon>
        <taxon>Ferruginivarius</taxon>
    </lineage>
</organism>
<feature type="domain" description="Hydantoinase/oxoprolinase N-terminal" evidence="2">
    <location>
        <begin position="12"/>
        <end position="184"/>
    </location>
</feature>
<evidence type="ECO:0000259" key="2">
    <source>
        <dbReference type="Pfam" id="PF05378"/>
    </source>
</evidence>
<dbReference type="Proteomes" id="UP000253941">
    <property type="component" value="Unassembled WGS sequence"/>
</dbReference>
<dbReference type="InterPro" id="IPR002821">
    <property type="entry name" value="Hydantoinase_A"/>
</dbReference>
<feature type="domain" description="Acetophenone carboxylase-like C-terminal" evidence="3">
    <location>
        <begin position="523"/>
        <end position="675"/>
    </location>
</feature>
<dbReference type="Pfam" id="PF01968">
    <property type="entry name" value="Hydantoinase_A"/>
    <property type="match status" value="1"/>
</dbReference>
<dbReference type="Pfam" id="PF05378">
    <property type="entry name" value="Hydant_A_N"/>
    <property type="match status" value="1"/>
</dbReference>
<dbReference type="PANTHER" id="PTHR11365">
    <property type="entry name" value="5-OXOPROLINASE RELATED"/>
    <property type="match status" value="1"/>
</dbReference>
<reference evidence="4 5" key="1">
    <citation type="submission" date="2018-07" db="EMBL/GenBank/DDBJ databases">
        <title>Venubactetium sediminum gen. nov., sp. nov., isolated from a marine solar saltern.</title>
        <authorList>
            <person name="Wang S."/>
        </authorList>
    </citation>
    <scope>NUCLEOTIDE SEQUENCE [LARGE SCALE GENOMIC DNA]</scope>
    <source>
        <strain evidence="4 5">WD2A32</strain>
    </source>
</reference>
<evidence type="ECO:0000313" key="4">
    <source>
        <dbReference type="EMBL" id="RDD61220.1"/>
    </source>
</evidence>
<protein>
    <submittedName>
        <fullName evidence="4">Hydantoinase/oxoprolinase family protein</fullName>
    </submittedName>
</protein>
<gene>
    <name evidence="4" type="ORF">DRB17_14130</name>
</gene>
<evidence type="ECO:0000259" key="1">
    <source>
        <dbReference type="Pfam" id="PF01968"/>
    </source>
</evidence>
<dbReference type="InterPro" id="IPR008040">
    <property type="entry name" value="Hydant_A_N"/>
</dbReference>
<dbReference type="AlphaFoldDB" id="A0A369T7D4"/>
<evidence type="ECO:0000259" key="3">
    <source>
        <dbReference type="Pfam" id="PF19278"/>
    </source>
</evidence>
<proteinExistence type="predicted"/>
<comment type="caution">
    <text evidence="4">The sequence shown here is derived from an EMBL/GenBank/DDBJ whole genome shotgun (WGS) entry which is preliminary data.</text>
</comment>
<dbReference type="EMBL" id="QPMH01000014">
    <property type="protein sequence ID" value="RDD61220.1"/>
    <property type="molecule type" value="Genomic_DNA"/>
</dbReference>
<dbReference type="GO" id="GO:0017168">
    <property type="term" value="F:5-oxoprolinase (ATP-hydrolyzing) activity"/>
    <property type="evidence" value="ECO:0007669"/>
    <property type="project" value="TreeGrafter"/>
</dbReference>
<dbReference type="PANTHER" id="PTHR11365:SF23">
    <property type="entry name" value="HYPOTHETICAL 5-OXOPROLINASE (EUROFUNG)-RELATED"/>
    <property type="match status" value="1"/>
</dbReference>
<dbReference type="GO" id="GO:0005829">
    <property type="term" value="C:cytosol"/>
    <property type="evidence" value="ECO:0007669"/>
    <property type="project" value="TreeGrafter"/>
</dbReference>